<organism evidence="1 2">
    <name type="scientific">Austropuccinia psidii MF-1</name>
    <dbReference type="NCBI Taxonomy" id="1389203"/>
    <lineage>
        <taxon>Eukaryota</taxon>
        <taxon>Fungi</taxon>
        <taxon>Dikarya</taxon>
        <taxon>Basidiomycota</taxon>
        <taxon>Pucciniomycotina</taxon>
        <taxon>Pucciniomycetes</taxon>
        <taxon>Pucciniales</taxon>
        <taxon>Sphaerophragmiaceae</taxon>
        <taxon>Austropuccinia</taxon>
    </lineage>
</organism>
<evidence type="ECO:0000313" key="1">
    <source>
        <dbReference type="EMBL" id="MBW0477055.1"/>
    </source>
</evidence>
<dbReference type="Proteomes" id="UP000765509">
    <property type="component" value="Unassembled WGS sequence"/>
</dbReference>
<protein>
    <submittedName>
        <fullName evidence="1">Uncharacterized protein</fullName>
    </submittedName>
</protein>
<reference evidence="1" key="1">
    <citation type="submission" date="2021-03" db="EMBL/GenBank/DDBJ databases">
        <title>Draft genome sequence of rust myrtle Austropuccinia psidii MF-1, a brazilian biotype.</title>
        <authorList>
            <person name="Quecine M.C."/>
            <person name="Pachon D.M.R."/>
            <person name="Bonatelli M.L."/>
            <person name="Correr F.H."/>
            <person name="Franceschini L.M."/>
            <person name="Leite T.F."/>
            <person name="Margarido G.R.A."/>
            <person name="Almeida C.A."/>
            <person name="Ferrarezi J.A."/>
            <person name="Labate C.A."/>
        </authorList>
    </citation>
    <scope>NUCLEOTIDE SEQUENCE</scope>
    <source>
        <strain evidence="1">MF-1</strain>
    </source>
</reference>
<comment type="caution">
    <text evidence="1">The sequence shown here is derived from an EMBL/GenBank/DDBJ whole genome shotgun (WGS) entry which is preliminary data.</text>
</comment>
<sequence>MHPTERSFKIMLEKARHHANRFMQYFFNMQRKMGTAYKPPDFKLENLVLVSNLNFNNIKVPNKMKDLFSGPFMMKELPSPNAVQLEFTGELMTKHTTFPVIMIEPYRTSER</sequence>
<gene>
    <name evidence="1" type="ORF">O181_016770</name>
</gene>
<dbReference type="EMBL" id="AVOT02004682">
    <property type="protein sequence ID" value="MBW0477055.1"/>
    <property type="molecule type" value="Genomic_DNA"/>
</dbReference>
<evidence type="ECO:0000313" key="2">
    <source>
        <dbReference type="Proteomes" id="UP000765509"/>
    </source>
</evidence>
<name>A0A9Q3GSB8_9BASI</name>
<dbReference type="OrthoDB" id="3929326at2759"/>
<accession>A0A9Q3GSB8</accession>
<dbReference type="AlphaFoldDB" id="A0A9Q3GSB8"/>
<proteinExistence type="predicted"/>
<keyword evidence="2" id="KW-1185">Reference proteome</keyword>